<evidence type="ECO:0000313" key="2">
    <source>
        <dbReference type="EMBL" id="GAA4068808.1"/>
    </source>
</evidence>
<dbReference type="RefSeq" id="WP_344945424.1">
    <property type="nucleotide sequence ID" value="NZ_BAAAZG010000014.1"/>
</dbReference>
<evidence type="ECO:0000313" key="3">
    <source>
        <dbReference type="Proteomes" id="UP001500683"/>
    </source>
</evidence>
<dbReference type="Gene3D" id="1.25.40.10">
    <property type="entry name" value="Tetratricopeptide repeat domain"/>
    <property type="match status" value="1"/>
</dbReference>
<organism evidence="2 3">
    <name type="scientific">Actinomadura miaoliensis</name>
    <dbReference type="NCBI Taxonomy" id="430685"/>
    <lineage>
        <taxon>Bacteria</taxon>
        <taxon>Bacillati</taxon>
        <taxon>Actinomycetota</taxon>
        <taxon>Actinomycetes</taxon>
        <taxon>Streptosporangiales</taxon>
        <taxon>Thermomonosporaceae</taxon>
        <taxon>Actinomadura</taxon>
    </lineage>
</organism>
<protein>
    <recommendedName>
        <fullName evidence="4">Sel1 repeat family protein</fullName>
    </recommendedName>
</protein>
<accession>A0ABP7VJV8</accession>
<evidence type="ECO:0000256" key="1">
    <source>
        <dbReference type="SAM" id="MobiDB-lite"/>
    </source>
</evidence>
<dbReference type="InterPro" id="IPR011990">
    <property type="entry name" value="TPR-like_helical_dom_sf"/>
</dbReference>
<proteinExistence type="predicted"/>
<dbReference type="Proteomes" id="UP001500683">
    <property type="component" value="Unassembled WGS sequence"/>
</dbReference>
<name>A0ABP7VJV8_9ACTN</name>
<keyword evidence="3" id="KW-1185">Reference proteome</keyword>
<dbReference type="SUPFAM" id="SSF81901">
    <property type="entry name" value="HCP-like"/>
    <property type="match status" value="1"/>
</dbReference>
<dbReference type="EMBL" id="BAAAZG010000014">
    <property type="protein sequence ID" value="GAA4068808.1"/>
    <property type="molecule type" value="Genomic_DNA"/>
</dbReference>
<feature type="region of interest" description="Disordered" evidence="1">
    <location>
        <begin position="1"/>
        <end position="24"/>
    </location>
</feature>
<comment type="caution">
    <text evidence="2">The sequence shown here is derived from an EMBL/GenBank/DDBJ whole genome shotgun (WGS) entry which is preliminary data.</text>
</comment>
<gene>
    <name evidence="2" type="ORF">GCM10022214_24760</name>
</gene>
<reference evidence="3" key="1">
    <citation type="journal article" date="2019" name="Int. J. Syst. Evol. Microbiol.">
        <title>The Global Catalogue of Microorganisms (GCM) 10K type strain sequencing project: providing services to taxonomists for standard genome sequencing and annotation.</title>
        <authorList>
            <consortium name="The Broad Institute Genomics Platform"/>
            <consortium name="The Broad Institute Genome Sequencing Center for Infectious Disease"/>
            <person name="Wu L."/>
            <person name="Ma J."/>
        </authorList>
    </citation>
    <scope>NUCLEOTIDE SEQUENCE [LARGE SCALE GENOMIC DNA]</scope>
    <source>
        <strain evidence="3">JCM 16702</strain>
    </source>
</reference>
<evidence type="ECO:0008006" key="4">
    <source>
        <dbReference type="Google" id="ProtNLM"/>
    </source>
</evidence>
<feature type="compositionally biased region" description="Pro residues" evidence="1">
    <location>
        <begin position="1"/>
        <end position="13"/>
    </location>
</feature>
<sequence length="140" mass="14913">MSVPSPRPQPVGDPRPAGRAKDGAWSEWPDFAYGLGALYESEGDLEQAAGWFRRAAESGHPRAALALVDVLGRLADERGERSPGASDVLLAEATRWLARACASSGRDAAAPDAIELVTDMLNRHQRRAARRGVPEPAATS</sequence>